<name>A0ABT5TYX7_9MICO</name>
<comment type="caution">
    <text evidence="6">The sequence shown here is derived from an EMBL/GenBank/DDBJ whole genome shotgun (WGS) entry which is preliminary data.</text>
</comment>
<dbReference type="InterPro" id="IPR020846">
    <property type="entry name" value="MFS_dom"/>
</dbReference>
<dbReference type="SUPFAM" id="SSF103473">
    <property type="entry name" value="MFS general substrate transporter"/>
    <property type="match status" value="1"/>
</dbReference>
<dbReference type="PROSITE" id="PS50850">
    <property type="entry name" value="MFS"/>
    <property type="match status" value="1"/>
</dbReference>
<keyword evidence="4" id="KW-0472">Membrane</keyword>
<evidence type="ECO:0000256" key="4">
    <source>
        <dbReference type="ARBA" id="ARBA00023136"/>
    </source>
</evidence>
<proteinExistence type="predicted"/>
<feature type="domain" description="Major facilitator superfamily (MFS) profile" evidence="5">
    <location>
        <begin position="23"/>
        <end position="57"/>
    </location>
</feature>
<accession>A0ABT5TYX7</accession>
<evidence type="ECO:0000313" key="7">
    <source>
        <dbReference type="Proteomes" id="UP001165561"/>
    </source>
</evidence>
<evidence type="ECO:0000256" key="3">
    <source>
        <dbReference type="ARBA" id="ARBA00022989"/>
    </source>
</evidence>
<sequence length="57" mass="5903">MSEEETEQAAPERPAFNAKILGISLAAAMGGFLFGFDTSVINGAIDAMSAEYGISGF</sequence>
<evidence type="ECO:0000259" key="5">
    <source>
        <dbReference type="PROSITE" id="PS50850"/>
    </source>
</evidence>
<dbReference type="Proteomes" id="UP001165561">
    <property type="component" value="Unassembled WGS sequence"/>
</dbReference>
<keyword evidence="7" id="KW-1185">Reference proteome</keyword>
<evidence type="ECO:0000256" key="2">
    <source>
        <dbReference type="ARBA" id="ARBA00022692"/>
    </source>
</evidence>
<reference evidence="6" key="1">
    <citation type="submission" date="2023-02" db="EMBL/GenBank/DDBJ databases">
        <title>Georgenia sp.10Sc9-8, isolated from a soil sample collected from the Taklamakan desert.</title>
        <authorList>
            <person name="Liu S."/>
        </authorList>
    </citation>
    <scope>NUCLEOTIDE SEQUENCE</scope>
    <source>
        <strain evidence="6">10Sc9-8</strain>
    </source>
</reference>
<organism evidence="6 7">
    <name type="scientific">Georgenia halotolerans</name>
    <dbReference type="NCBI Taxonomy" id="3028317"/>
    <lineage>
        <taxon>Bacteria</taxon>
        <taxon>Bacillati</taxon>
        <taxon>Actinomycetota</taxon>
        <taxon>Actinomycetes</taxon>
        <taxon>Micrococcales</taxon>
        <taxon>Bogoriellaceae</taxon>
        <taxon>Georgenia</taxon>
    </lineage>
</organism>
<gene>
    <name evidence="6" type="ORF">PU560_10425</name>
</gene>
<dbReference type="EMBL" id="JARACI010000997">
    <property type="protein sequence ID" value="MDD9206878.1"/>
    <property type="molecule type" value="Genomic_DNA"/>
</dbReference>
<keyword evidence="3" id="KW-1133">Transmembrane helix</keyword>
<keyword evidence="2" id="KW-0812">Transmembrane</keyword>
<feature type="non-terminal residue" evidence="6">
    <location>
        <position position="57"/>
    </location>
</feature>
<comment type="subcellular location">
    <subcellularLocation>
        <location evidence="1">Cell membrane</location>
        <topology evidence="1">Multi-pass membrane protein</topology>
    </subcellularLocation>
</comment>
<protein>
    <submittedName>
        <fullName evidence="6">MFS transporter</fullName>
    </submittedName>
</protein>
<dbReference type="Gene3D" id="1.20.1250.20">
    <property type="entry name" value="MFS general substrate transporter like domains"/>
    <property type="match status" value="1"/>
</dbReference>
<evidence type="ECO:0000256" key="1">
    <source>
        <dbReference type="ARBA" id="ARBA00004651"/>
    </source>
</evidence>
<dbReference type="InterPro" id="IPR036259">
    <property type="entry name" value="MFS_trans_sf"/>
</dbReference>
<evidence type="ECO:0000313" key="6">
    <source>
        <dbReference type="EMBL" id="MDD9206878.1"/>
    </source>
</evidence>